<dbReference type="RefSeq" id="WP_160111312.1">
    <property type="nucleotide sequence ID" value="NZ_FNVG01000001.1"/>
</dbReference>
<evidence type="ECO:0000313" key="12">
    <source>
        <dbReference type="Proteomes" id="UP000236721"/>
    </source>
</evidence>
<gene>
    <name evidence="11" type="ORF">SAMN04488244_10194</name>
</gene>
<dbReference type="InterPro" id="IPR004089">
    <property type="entry name" value="MCPsignal_dom"/>
</dbReference>
<protein>
    <submittedName>
        <fullName evidence="11">Methyl-accepting chemotaxis protein</fullName>
    </submittedName>
</protein>
<dbReference type="InterPro" id="IPR003660">
    <property type="entry name" value="HAMP_dom"/>
</dbReference>
<name>A0A1H5RRY2_9VIBR</name>
<evidence type="ECO:0000259" key="10">
    <source>
        <dbReference type="PROSITE" id="PS50885"/>
    </source>
</evidence>
<feature type="transmembrane region" description="Helical" evidence="8">
    <location>
        <begin position="6"/>
        <end position="27"/>
    </location>
</feature>
<dbReference type="SMART" id="SM00304">
    <property type="entry name" value="HAMP"/>
    <property type="match status" value="1"/>
</dbReference>
<dbReference type="PANTHER" id="PTHR32089">
    <property type="entry name" value="METHYL-ACCEPTING CHEMOTAXIS PROTEIN MCPB"/>
    <property type="match status" value="1"/>
</dbReference>
<organism evidence="11 12">
    <name type="scientific">Vibrio hangzhouensis</name>
    <dbReference type="NCBI Taxonomy" id="462991"/>
    <lineage>
        <taxon>Bacteria</taxon>
        <taxon>Pseudomonadati</taxon>
        <taxon>Pseudomonadota</taxon>
        <taxon>Gammaproteobacteria</taxon>
        <taxon>Vibrionales</taxon>
        <taxon>Vibrionaceae</taxon>
        <taxon>Vibrio</taxon>
    </lineage>
</organism>
<evidence type="ECO:0000256" key="8">
    <source>
        <dbReference type="SAM" id="Phobius"/>
    </source>
</evidence>
<dbReference type="FunFam" id="1.10.287.950:FF:000001">
    <property type="entry name" value="Methyl-accepting chemotaxis sensory transducer"/>
    <property type="match status" value="1"/>
</dbReference>
<proteinExistence type="inferred from homology"/>
<dbReference type="EMBL" id="FNVG01000001">
    <property type="protein sequence ID" value="SEF41112.1"/>
    <property type="molecule type" value="Genomic_DNA"/>
</dbReference>
<dbReference type="SUPFAM" id="SSF58104">
    <property type="entry name" value="Methyl-accepting chemotaxis protein (MCP) signaling domain"/>
    <property type="match status" value="1"/>
</dbReference>
<dbReference type="Pfam" id="PF00015">
    <property type="entry name" value="MCPsignal"/>
    <property type="match status" value="1"/>
</dbReference>
<dbReference type="PANTHER" id="PTHR32089:SF119">
    <property type="entry name" value="METHYL-ACCEPTING CHEMOTAXIS PROTEIN CTPL"/>
    <property type="match status" value="1"/>
</dbReference>
<evidence type="ECO:0000256" key="7">
    <source>
        <dbReference type="PROSITE-ProRule" id="PRU00284"/>
    </source>
</evidence>
<evidence type="ECO:0000313" key="11">
    <source>
        <dbReference type="EMBL" id="SEF41112.1"/>
    </source>
</evidence>
<dbReference type="PROSITE" id="PS50885">
    <property type="entry name" value="HAMP"/>
    <property type="match status" value="1"/>
</dbReference>
<evidence type="ECO:0000256" key="4">
    <source>
        <dbReference type="ARBA" id="ARBA00023136"/>
    </source>
</evidence>
<accession>A0A1H5RRY2</accession>
<keyword evidence="3 8" id="KW-1133">Transmembrane helix</keyword>
<evidence type="ECO:0000256" key="5">
    <source>
        <dbReference type="ARBA" id="ARBA00023224"/>
    </source>
</evidence>
<dbReference type="Gene3D" id="1.10.287.950">
    <property type="entry name" value="Methyl-accepting chemotaxis protein"/>
    <property type="match status" value="1"/>
</dbReference>
<dbReference type="GO" id="GO:0016020">
    <property type="term" value="C:membrane"/>
    <property type="evidence" value="ECO:0007669"/>
    <property type="project" value="UniProtKB-SubCell"/>
</dbReference>
<dbReference type="OrthoDB" id="5613951at2"/>
<feature type="domain" description="HAMP" evidence="10">
    <location>
        <begin position="165"/>
        <end position="219"/>
    </location>
</feature>
<dbReference type="CDD" id="cd06225">
    <property type="entry name" value="HAMP"/>
    <property type="match status" value="1"/>
</dbReference>
<keyword evidence="2 8" id="KW-0812">Transmembrane</keyword>
<keyword evidence="5 7" id="KW-0807">Transducer</keyword>
<evidence type="ECO:0000256" key="1">
    <source>
        <dbReference type="ARBA" id="ARBA00004141"/>
    </source>
</evidence>
<dbReference type="PROSITE" id="PS50111">
    <property type="entry name" value="CHEMOTAXIS_TRANSDUC_2"/>
    <property type="match status" value="1"/>
</dbReference>
<evidence type="ECO:0000256" key="3">
    <source>
        <dbReference type="ARBA" id="ARBA00022989"/>
    </source>
</evidence>
<evidence type="ECO:0000256" key="2">
    <source>
        <dbReference type="ARBA" id="ARBA00022692"/>
    </source>
</evidence>
<dbReference type="AlphaFoldDB" id="A0A1H5RRY2"/>
<keyword evidence="12" id="KW-1185">Reference proteome</keyword>
<comment type="similarity">
    <text evidence="6">Belongs to the methyl-accepting chemotaxis (MCP) protein family.</text>
</comment>
<dbReference type="GO" id="GO:0006935">
    <property type="term" value="P:chemotaxis"/>
    <property type="evidence" value="ECO:0007669"/>
    <property type="project" value="UniProtKB-ARBA"/>
</dbReference>
<reference evidence="12" key="1">
    <citation type="submission" date="2016-10" db="EMBL/GenBank/DDBJ databases">
        <authorList>
            <person name="Varghese N."/>
            <person name="Submissions S."/>
        </authorList>
    </citation>
    <scope>NUCLEOTIDE SEQUENCE [LARGE SCALE GENOMIC DNA]</scope>
    <source>
        <strain evidence="12">CGMCC 1.7062</strain>
    </source>
</reference>
<feature type="domain" description="Methyl-accepting transducer" evidence="9">
    <location>
        <begin position="224"/>
        <end position="460"/>
    </location>
</feature>
<dbReference type="GO" id="GO:0007165">
    <property type="term" value="P:signal transduction"/>
    <property type="evidence" value="ECO:0007669"/>
    <property type="project" value="UniProtKB-KW"/>
</dbReference>
<keyword evidence="4 8" id="KW-0472">Membrane</keyword>
<evidence type="ECO:0000259" key="9">
    <source>
        <dbReference type="PROSITE" id="PS50111"/>
    </source>
</evidence>
<evidence type="ECO:0000256" key="6">
    <source>
        <dbReference type="ARBA" id="ARBA00029447"/>
    </source>
</evidence>
<dbReference type="SMART" id="SM00283">
    <property type="entry name" value="MA"/>
    <property type="match status" value="1"/>
</dbReference>
<sequence length="496" mass="54045">MINSISVKVGFIIGLLVTVVVGGYGYYEYVKKRDGLWEQRKFDVEKTSKRLSETLPSALWDENAELIELLISSEQDSLYIDSISLFESTDEKEIDKHDIDKNKVYIPLVYEVGGYNSGDSLGWVEITLSDEHIQNELSELLVLKVVEDLFLILCLVISVHLSLHIYVLKPINIVTASLQDIANGNADLTKRLPTLQQDELGQLGTAFNAFAHQIQHLISDVKDSVNDLSTMSSDLAKSCDLGSQLLYKQSSDTEGVNESTSQFLDASNDIAKSAKSTAESATAASAHVSDVYKQVKEAVSSNGLMGTELDLACKAVAALESDVRGINDLLSVIGDISEQTSLLALNAAIEAARAGEQGRGFAVVADEVRALAARTQHSTREIEDSLKQLIDQTLAVVSSIDSSRKTSNECMTSAMNSKELLQNLKHQIETIEQSTDSISTASDEQSAISEALDRDIQSIFSAGVESKDMFDSIGALSKRLDESRKVLSSKVSKFVT</sequence>
<dbReference type="Proteomes" id="UP000236721">
    <property type="component" value="Unassembled WGS sequence"/>
</dbReference>
<dbReference type="Pfam" id="PF00672">
    <property type="entry name" value="HAMP"/>
    <property type="match status" value="1"/>
</dbReference>
<comment type="subcellular location">
    <subcellularLocation>
        <location evidence="1">Membrane</location>
        <topology evidence="1">Multi-pass membrane protein</topology>
    </subcellularLocation>
</comment>